<dbReference type="AlphaFoldDB" id="A0A8J2XY37"/>
<dbReference type="InterPro" id="IPR016776">
    <property type="entry name" value="ApeP-like_dehydratase"/>
</dbReference>
<protein>
    <submittedName>
        <fullName evidence="1">Phosphotransferase</fullName>
    </submittedName>
</protein>
<reference evidence="1" key="2">
    <citation type="submission" date="2020-09" db="EMBL/GenBank/DDBJ databases">
        <authorList>
            <person name="Sun Q."/>
            <person name="Sedlacek I."/>
        </authorList>
    </citation>
    <scope>NUCLEOTIDE SEQUENCE</scope>
    <source>
        <strain evidence="1">CCM 7086</strain>
    </source>
</reference>
<dbReference type="Gene3D" id="3.10.129.10">
    <property type="entry name" value="Hotdog Thioesterase"/>
    <property type="match status" value="1"/>
</dbReference>
<organism evidence="1 2">
    <name type="scientific">Oxalicibacterium flavum</name>
    <dbReference type="NCBI Taxonomy" id="179467"/>
    <lineage>
        <taxon>Bacteria</taxon>
        <taxon>Pseudomonadati</taxon>
        <taxon>Pseudomonadota</taxon>
        <taxon>Betaproteobacteria</taxon>
        <taxon>Burkholderiales</taxon>
        <taxon>Oxalobacteraceae</taxon>
        <taxon>Oxalicibacterium</taxon>
    </lineage>
</organism>
<name>A0A8J2XY37_9BURK</name>
<proteinExistence type="predicted"/>
<gene>
    <name evidence="1" type="ORF">GCM10007205_15640</name>
</gene>
<dbReference type="EMBL" id="BMCG01000003">
    <property type="protein sequence ID" value="GGC07342.1"/>
    <property type="molecule type" value="Genomic_DNA"/>
</dbReference>
<dbReference type="Pfam" id="PF22817">
    <property type="entry name" value="ApeP-like"/>
    <property type="match status" value="1"/>
</dbReference>
<keyword evidence="2" id="KW-1185">Reference proteome</keyword>
<dbReference type="Proteomes" id="UP000620266">
    <property type="component" value="Unassembled WGS sequence"/>
</dbReference>
<dbReference type="SUPFAM" id="SSF54637">
    <property type="entry name" value="Thioesterase/thiol ester dehydrase-isomerase"/>
    <property type="match status" value="1"/>
</dbReference>
<sequence>MSVDRDWMLAHIPHQGSMCLLDHVAEWDAQGMKAVATSHLSPDNPLRADGRLGAANGIEYAAQAMAVHTALLGTTQADAAVAERPRAGFLASVRNTTLHVARLDDIGEALAIEVTLMHGEPNCILYQFAVRSASGRDLLDGRATVIIDATALDNR</sequence>
<accession>A0A8J2XY37</accession>
<evidence type="ECO:0000313" key="1">
    <source>
        <dbReference type="EMBL" id="GGC07342.1"/>
    </source>
</evidence>
<comment type="caution">
    <text evidence="1">The sequence shown here is derived from an EMBL/GenBank/DDBJ whole genome shotgun (WGS) entry which is preliminary data.</text>
</comment>
<reference evidence="1" key="1">
    <citation type="journal article" date="2014" name="Int. J. Syst. Evol. Microbiol.">
        <title>Complete genome sequence of Corynebacterium casei LMG S-19264T (=DSM 44701T), isolated from a smear-ripened cheese.</title>
        <authorList>
            <consortium name="US DOE Joint Genome Institute (JGI-PGF)"/>
            <person name="Walter F."/>
            <person name="Albersmeier A."/>
            <person name="Kalinowski J."/>
            <person name="Ruckert C."/>
        </authorList>
    </citation>
    <scope>NUCLEOTIDE SEQUENCE</scope>
    <source>
        <strain evidence="1">CCM 7086</strain>
    </source>
</reference>
<dbReference type="InterPro" id="IPR029069">
    <property type="entry name" value="HotDog_dom_sf"/>
</dbReference>
<evidence type="ECO:0000313" key="2">
    <source>
        <dbReference type="Proteomes" id="UP000620266"/>
    </source>
</evidence>
<dbReference type="RefSeq" id="WP_188395666.1">
    <property type="nucleotide sequence ID" value="NZ_BMCG01000003.1"/>
</dbReference>